<evidence type="ECO:0000256" key="1">
    <source>
        <dbReference type="SAM" id="MobiDB-lite"/>
    </source>
</evidence>
<evidence type="ECO:0000313" key="4">
    <source>
        <dbReference type="Proteomes" id="UP000030013"/>
    </source>
</evidence>
<keyword evidence="2" id="KW-0472">Membrane</keyword>
<name>A0A0A0JUM2_9MICO</name>
<sequence>MKMGTQEGTGAWQLPRDRLAMRWILVGASCLATAIVAFALLMGRVGVEDSAGPNNGCVSDATAMYGSEAANPGDMMHEQWVQYTWACTRVVEQAQGTDSDRDSEAAQLPTSEPVTATPAAPSASTEASPQWTPDFTTGYATGERVTADVPPLPALWVQAADGSTELEQCFAAMLDGLPRLKGGEISGVRSDYKDAPTLVRSMEETIELVPATGEHATRKWLNAPADESEAGFDEPRALVGQVCIGWLGW</sequence>
<feature type="transmembrane region" description="Helical" evidence="2">
    <location>
        <begin position="20"/>
        <end position="41"/>
    </location>
</feature>
<accession>A0A0A0JUM2</accession>
<evidence type="ECO:0000313" key="3">
    <source>
        <dbReference type="EMBL" id="KGN41055.1"/>
    </source>
</evidence>
<gene>
    <name evidence="3" type="ORF">N801_09815</name>
</gene>
<dbReference type="EMBL" id="AVPL01000025">
    <property type="protein sequence ID" value="KGN41055.1"/>
    <property type="molecule type" value="Genomic_DNA"/>
</dbReference>
<comment type="caution">
    <text evidence="3">The sequence shown here is derived from an EMBL/GenBank/DDBJ whole genome shotgun (WGS) entry which is preliminary data.</text>
</comment>
<feature type="compositionally biased region" description="Low complexity" evidence="1">
    <location>
        <begin position="109"/>
        <end position="129"/>
    </location>
</feature>
<proteinExistence type="predicted"/>
<keyword evidence="2" id="KW-0812">Transmembrane</keyword>
<dbReference type="AlphaFoldDB" id="A0A0A0JUM2"/>
<protein>
    <submittedName>
        <fullName evidence="3">Uncharacterized protein</fullName>
    </submittedName>
</protein>
<keyword evidence="2" id="KW-1133">Transmembrane helix</keyword>
<evidence type="ECO:0000256" key="2">
    <source>
        <dbReference type="SAM" id="Phobius"/>
    </source>
</evidence>
<dbReference type="Proteomes" id="UP000030013">
    <property type="component" value="Unassembled WGS sequence"/>
</dbReference>
<organism evidence="3 4">
    <name type="scientific">Knoellia aerolata DSM 18566</name>
    <dbReference type="NCBI Taxonomy" id="1385519"/>
    <lineage>
        <taxon>Bacteria</taxon>
        <taxon>Bacillati</taxon>
        <taxon>Actinomycetota</taxon>
        <taxon>Actinomycetes</taxon>
        <taxon>Micrococcales</taxon>
        <taxon>Intrasporangiaceae</taxon>
        <taxon>Knoellia</taxon>
    </lineage>
</organism>
<keyword evidence="4" id="KW-1185">Reference proteome</keyword>
<reference evidence="3 4" key="1">
    <citation type="submission" date="2013-08" db="EMBL/GenBank/DDBJ databases">
        <title>The genome sequence of Knoellia aerolata.</title>
        <authorList>
            <person name="Zhu W."/>
            <person name="Wang G."/>
        </authorList>
    </citation>
    <scope>NUCLEOTIDE SEQUENCE [LARGE SCALE GENOMIC DNA]</scope>
    <source>
        <strain evidence="3 4">DSM 18566</strain>
    </source>
</reference>
<feature type="region of interest" description="Disordered" evidence="1">
    <location>
        <begin position="94"/>
        <end position="138"/>
    </location>
</feature>